<protein>
    <recommendedName>
        <fullName evidence="6">MYND-type domain-containing protein</fullName>
    </recommendedName>
</protein>
<reference evidence="7" key="1">
    <citation type="submission" date="2023-03" db="EMBL/GenBank/DDBJ databases">
        <title>Massive genome expansion in bonnet fungi (Mycena s.s.) driven by repeated elements and novel gene families across ecological guilds.</title>
        <authorList>
            <consortium name="Lawrence Berkeley National Laboratory"/>
            <person name="Harder C.B."/>
            <person name="Miyauchi S."/>
            <person name="Viragh M."/>
            <person name="Kuo A."/>
            <person name="Thoen E."/>
            <person name="Andreopoulos B."/>
            <person name="Lu D."/>
            <person name="Skrede I."/>
            <person name="Drula E."/>
            <person name="Henrissat B."/>
            <person name="Morin E."/>
            <person name="Kohler A."/>
            <person name="Barry K."/>
            <person name="LaButti K."/>
            <person name="Morin E."/>
            <person name="Salamov A."/>
            <person name="Lipzen A."/>
            <person name="Mereny Z."/>
            <person name="Hegedus B."/>
            <person name="Baldrian P."/>
            <person name="Stursova M."/>
            <person name="Weitz H."/>
            <person name="Taylor A."/>
            <person name="Grigoriev I.V."/>
            <person name="Nagy L.G."/>
            <person name="Martin F."/>
            <person name="Kauserud H."/>
        </authorList>
    </citation>
    <scope>NUCLEOTIDE SEQUENCE</scope>
    <source>
        <strain evidence="7">CBHHK002</strain>
    </source>
</reference>
<organism evidence="7 8">
    <name type="scientific">Mycena albidolilacea</name>
    <dbReference type="NCBI Taxonomy" id="1033008"/>
    <lineage>
        <taxon>Eukaryota</taxon>
        <taxon>Fungi</taxon>
        <taxon>Dikarya</taxon>
        <taxon>Basidiomycota</taxon>
        <taxon>Agaricomycotina</taxon>
        <taxon>Agaricomycetes</taxon>
        <taxon>Agaricomycetidae</taxon>
        <taxon>Agaricales</taxon>
        <taxon>Marasmiineae</taxon>
        <taxon>Mycenaceae</taxon>
        <taxon>Mycena</taxon>
    </lineage>
</organism>
<evidence type="ECO:0000256" key="2">
    <source>
        <dbReference type="ARBA" id="ARBA00022771"/>
    </source>
</evidence>
<evidence type="ECO:0000256" key="3">
    <source>
        <dbReference type="ARBA" id="ARBA00022833"/>
    </source>
</evidence>
<keyword evidence="3" id="KW-0862">Zinc</keyword>
<keyword evidence="2 4" id="KW-0863">Zinc-finger</keyword>
<feature type="domain" description="MYND-type" evidence="6">
    <location>
        <begin position="287"/>
        <end position="328"/>
    </location>
</feature>
<keyword evidence="1" id="KW-0479">Metal-binding</keyword>
<proteinExistence type="predicted"/>
<keyword evidence="8" id="KW-1185">Reference proteome</keyword>
<sequence>MPRPGFGFEGFMGIGGGTVSKESEANLKRGQELIEKRKPTEALPFLLKAMEDPNNLDASSSVALMLPQDLAIEFLQKAELNGRRHLHSVLGPDCFELTSEYGAPHFWGILETRPYMRLLGTLVRSYVDAGRWNEAHHEHRILRICQSDNMGQPLARERRSPPGSGIDFSPPRRTPMTDAQIAKMNKWVDLQVIYSAALAAFTLDGDSSLARQYLHMAAQYPLVLIKVIGKFQERADVDTHPTRTMNGSEDARDHLWLAQDLWMQDAPWNWVSRDPFVQAWVLRECSNVQCKKREERVGQWQKCAGCKQQWYCSRVCQKSHWPDHKKACKETQRREESMRMW</sequence>
<dbReference type="Proteomes" id="UP001218218">
    <property type="component" value="Unassembled WGS sequence"/>
</dbReference>
<comment type="caution">
    <text evidence="7">The sequence shown here is derived from an EMBL/GenBank/DDBJ whole genome shotgun (WGS) entry which is preliminary data.</text>
</comment>
<dbReference type="EMBL" id="JARIHO010000038">
    <property type="protein sequence ID" value="KAJ7328713.1"/>
    <property type="molecule type" value="Genomic_DNA"/>
</dbReference>
<feature type="region of interest" description="Disordered" evidence="5">
    <location>
        <begin position="152"/>
        <end position="173"/>
    </location>
</feature>
<evidence type="ECO:0000256" key="1">
    <source>
        <dbReference type="ARBA" id="ARBA00022723"/>
    </source>
</evidence>
<dbReference type="AlphaFoldDB" id="A0AAD7EKB7"/>
<accession>A0AAD7EKB7</accession>
<dbReference type="Pfam" id="PF01753">
    <property type="entry name" value="zf-MYND"/>
    <property type="match status" value="1"/>
</dbReference>
<dbReference type="GO" id="GO:0008270">
    <property type="term" value="F:zinc ion binding"/>
    <property type="evidence" value="ECO:0007669"/>
    <property type="project" value="UniProtKB-KW"/>
</dbReference>
<gene>
    <name evidence="7" type="ORF">DFH08DRAFT_916603</name>
</gene>
<evidence type="ECO:0000313" key="8">
    <source>
        <dbReference type="Proteomes" id="UP001218218"/>
    </source>
</evidence>
<evidence type="ECO:0000313" key="7">
    <source>
        <dbReference type="EMBL" id="KAJ7328713.1"/>
    </source>
</evidence>
<evidence type="ECO:0000256" key="4">
    <source>
        <dbReference type="PROSITE-ProRule" id="PRU00134"/>
    </source>
</evidence>
<dbReference type="SUPFAM" id="SSF144232">
    <property type="entry name" value="HIT/MYND zinc finger-like"/>
    <property type="match status" value="1"/>
</dbReference>
<dbReference type="InterPro" id="IPR002893">
    <property type="entry name" value="Znf_MYND"/>
</dbReference>
<evidence type="ECO:0000256" key="5">
    <source>
        <dbReference type="SAM" id="MobiDB-lite"/>
    </source>
</evidence>
<dbReference type="Gene3D" id="6.10.140.2220">
    <property type="match status" value="1"/>
</dbReference>
<dbReference type="PROSITE" id="PS50865">
    <property type="entry name" value="ZF_MYND_2"/>
    <property type="match status" value="1"/>
</dbReference>
<name>A0AAD7EKB7_9AGAR</name>
<evidence type="ECO:0000259" key="6">
    <source>
        <dbReference type="PROSITE" id="PS50865"/>
    </source>
</evidence>